<name>A0A7J3ZKQ5_9CREN</name>
<sequence>MLHGKPIIVARTGQVDIELLLVVCDALDALGLDCAPYIYPISPWIEGFDFTVKAYSKDKILEASRRRVGFEEFPLLVFTRWHYPGLEDVYCMERKLACLVREPQKTQEVAELVRIALRTLGFCSN</sequence>
<dbReference type="AlphaFoldDB" id="A0A7J3ZKQ5"/>
<accession>A0A7J3ZKQ5</accession>
<protein>
    <submittedName>
        <fullName evidence="1">Uncharacterized protein</fullName>
    </submittedName>
</protein>
<evidence type="ECO:0000313" key="1">
    <source>
        <dbReference type="EMBL" id="HHQ80639.1"/>
    </source>
</evidence>
<proteinExistence type="predicted"/>
<comment type="caution">
    <text evidence="1">The sequence shown here is derived from an EMBL/GenBank/DDBJ whole genome shotgun (WGS) entry which is preliminary data.</text>
</comment>
<organism evidence="1">
    <name type="scientific">Fervidicoccus fontis</name>
    <dbReference type="NCBI Taxonomy" id="683846"/>
    <lineage>
        <taxon>Archaea</taxon>
        <taxon>Thermoproteota</taxon>
        <taxon>Thermoprotei</taxon>
        <taxon>Fervidicoccales</taxon>
        <taxon>Fervidicoccaceae</taxon>
        <taxon>Fervidicoccus</taxon>
    </lineage>
</organism>
<gene>
    <name evidence="1" type="ORF">ENM78_04230</name>
</gene>
<reference evidence="1" key="1">
    <citation type="journal article" date="2020" name="mSystems">
        <title>Genome- and Community-Level Interaction Insights into Carbon Utilization and Element Cycling Functions of Hydrothermarchaeota in Hydrothermal Sediment.</title>
        <authorList>
            <person name="Zhou Z."/>
            <person name="Liu Y."/>
            <person name="Xu W."/>
            <person name="Pan J."/>
            <person name="Luo Z.H."/>
            <person name="Li M."/>
        </authorList>
    </citation>
    <scope>NUCLEOTIDE SEQUENCE [LARGE SCALE GENOMIC DNA]</scope>
    <source>
        <strain evidence="1">SpSt-1116</strain>
    </source>
</reference>
<dbReference type="EMBL" id="DRZC01000060">
    <property type="protein sequence ID" value="HHQ80639.1"/>
    <property type="molecule type" value="Genomic_DNA"/>
</dbReference>